<name>A0ABX2MYT9_9SPHN</name>
<evidence type="ECO:0000313" key="6">
    <source>
        <dbReference type="Proteomes" id="UP000652427"/>
    </source>
</evidence>
<dbReference type="Proteomes" id="UP000652427">
    <property type="component" value="Unassembled WGS sequence"/>
</dbReference>
<protein>
    <submittedName>
        <fullName evidence="5">Ribonuclease E/G</fullName>
    </submittedName>
</protein>
<proteinExistence type="predicted"/>
<dbReference type="Pfam" id="PF10150">
    <property type="entry name" value="RNase_E_G"/>
    <property type="match status" value="1"/>
</dbReference>
<evidence type="ECO:0000256" key="1">
    <source>
        <dbReference type="ARBA" id="ARBA00022801"/>
    </source>
</evidence>
<feature type="domain" description="RNA-binding protein AU-1/Ribonuclease E/G" evidence="4">
    <location>
        <begin position="133"/>
        <end position="250"/>
    </location>
</feature>
<evidence type="ECO:0000259" key="4">
    <source>
        <dbReference type="Pfam" id="PF10150"/>
    </source>
</evidence>
<organism evidence="5 6">
    <name type="scientific">Parasphingorhabdus flavimaris</name>
    <dbReference type="NCBI Taxonomy" id="266812"/>
    <lineage>
        <taxon>Bacteria</taxon>
        <taxon>Pseudomonadati</taxon>
        <taxon>Pseudomonadota</taxon>
        <taxon>Alphaproteobacteria</taxon>
        <taxon>Sphingomonadales</taxon>
        <taxon>Sphingomonadaceae</taxon>
        <taxon>Parasphingorhabdus</taxon>
    </lineage>
</organism>
<dbReference type="InterPro" id="IPR019307">
    <property type="entry name" value="RNA-bd_AU-1/RNase_E/G"/>
</dbReference>
<keyword evidence="6" id="KW-1185">Reference proteome</keyword>
<gene>
    <name evidence="5" type="ORF">HUO14_01660</name>
</gene>
<feature type="region of interest" description="Disordered" evidence="3">
    <location>
        <begin position="311"/>
        <end position="332"/>
    </location>
</feature>
<evidence type="ECO:0000256" key="2">
    <source>
        <dbReference type="ARBA" id="ARBA00022884"/>
    </source>
</evidence>
<dbReference type="EMBL" id="JABWMH010000001">
    <property type="protein sequence ID" value="NVD26607.1"/>
    <property type="molecule type" value="Genomic_DNA"/>
</dbReference>
<keyword evidence="2" id="KW-0694">RNA-binding</keyword>
<keyword evidence="1" id="KW-0378">Hydrolase</keyword>
<comment type="caution">
    <text evidence="5">The sequence shown here is derived from an EMBL/GenBank/DDBJ whole genome shotgun (WGS) entry which is preliminary data.</text>
</comment>
<evidence type="ECO:0000256" key="3">
    <source>
        <dbReference type="SAM" id="MobiDB-lite"/>
    </source>
</evidence>
<reference evidence="5 6" key="1">
    <citation type="submission" date="2020-06" db="EMBL/GenBank/DDBJ databases">
        <authorList>
            <person name="Kim S.-J."/>
            <person name="Park S.-J."/>
        </authorList>
    </citation>
    <scope>NUCLEOTIDE SEQUENCE [LARGE SCALE GENOMIC DNA]</scope>
    <source>
        <strain evidence="5 6">SW-151</strain>
    </source>
</reference>
<dbReference type="RefSeq" id="WP_176278143.1">
    <property type="nucleotide sequence ID" value="NZ_JABWMH010000001.1"/>
</dbReference>
<evidence type="ECO:0000313" key="5">
    <source>
        <dbReference type="EMBL" id="NVD26607.1"/>
    </source>
</evidence>
<sequence length="332" mass="35545">MADFANGWLYEAGIGESRALLIENDEPAQIRIERSDGRARAGAVVDAKFTRQWVAGRSGIVTLPDGQEALLQPLPKGLAEGSMVRVVIVRAAMTERGGQAKRAKAQPADADSGLCEGPDLLAEIHASGLPVKQVHAHEADYFGQHGWHEAVEQAESGRIDFEGGSLLVSLTPAMALFDVDGPLASFELAKRAAKEVALALVRFDISGNIGVDFPTLQAKAERAAVTAIFDDHMTANCERTAINGFGFMQIVGRKVRPSVPEILQANRSVNAALKLLRQAERDRGTGAMRLEVHPAVANKLQPSMLEELARRTGRPVSVEPRGDIPIDGGLIG</sequence>
<accession>A0ABX2MYT9</accession>